<sequence>MIKGKPEPNMNRRDILKSAGLLPLAPATNELITTTAARKRSLRFAYLGDTHIFPDKKPMDGVANCLQHVQQQRDKPAFILHGGDVIMDALKEDREKVQKQWDAWHSVAKANNNLPIEYCIGNHDVWGFDNAQNDPLYGKKWAIDQMGISGRYRSFNKGGWQFIILDSVQPKADGKWYTGGIDAEQLDWLKGELAKIDKKTPVLIMSHIPIVSVTGFAFATNAKDGNWQIPGGIALPDAAQLITLFYQHPNVKACLSGHMHLLDRAEYNGVTYLCNGSVAGNWWKDATYQQTHSGYALFDLYDDGTVERTYISV</sequence>
<protein>
    <submittedName>
        <fullName evidence="2">Calcineurin-like phosphoesterase family protein</fullName>
    </submittedName>
</protein>
<dbReference type="PANTHER" id="PTHR43143:SF1">
    <property type="entry name" value="SERINE_THREONINE-PROTEIN PHOSPHATASE CPPED1"/>
    <property type="match status" value="1"/>
</dbReference>
<dbReference type="EMBL" id="PVTE01000007">
    <property type="protein sequence ID" value="PRY39980.1"/>
    <property type="molecule type" value="Genomic_DNA"/>
</dbReference>
<dbReference type="InterPro" id="IPR004843">
    <property type="entry name" value="Calcineurin-like_PHP"/>
</dbReference>
<proteinExistence type="predicted"/>
<keyword evidence="3" id="KW-1185">Reference proteome</keyword>
<dbReference type="SUPFAM" id="SSF56300">
    <property type="entry name" value="Metallo-dependent phosphatases"/>
    <property type="match status" value="1"/>
</dbReference>
<name>A0A2T0T2T1_9BACT</name>
<comment type="caution">
    <text evidence="2">The sequence shown here is derived from an EMBL/GenBank/DDBJ whole genome shotgun (WGS) entry which is preliminary data.</text>
</comment>
<dbReference type="Proteomes" id="UP000238375">
    <property type="component" value="Unassembled WGS sequence"/>
</dbReference>
<dbReference type="AlphaFoldDB" id="A0A2T0T2T1"/>
<dbReference type="InterPro" id="IPR051918">
    <property type="entry name" value="STPP_CPPED1"/>
</dbReference>
<dbReference type="Pfam" id="PF00149">
    <property type="entry name" value="Metallophos"/>
    <property type="match status" value="1"/>
</dbReference>
<dbReference type="GO" id="GO:0016787">
    <property type="term" value="F:hydrolase activity"/>
    <property type="evidence" value="ECO:0007669"/>
    <property type="project" value="InterPro"/>
</dbReference>
<gene>
    <name evidence="2" type="ORF">CLV58_10774</name>
</gene>
<dbReference type="PANTHER" id="PTHR43143">
    <property type="entry name" value="METALLOPHOSPHOESTERASE, CALCINEURIN SUPERFAMILY"/>
    <property type="match status" value="1"/>
</dbReference>
<dbReference type="Gene3D" id="3.60.21.10">
    <property type="match status" value="1"/>
</dbReference>
<evidence type="ECO:0000313" key="2">
    <source>
        <dbReference type="EMBL" id="PRY39980.1"/>
    </source>
</evidence>
<evidence type="ECO:0000259" key="1">
    <source>
        <dbReference type="Pfam" id="PF00149"/>
    </source>
</evidence>
<organism evidence="2 3">
    <name type="scientific">Spirosoma oryzae</name>
    <dbReference type="NCBI Taxonomy" id="1469603"/>
    <lineage>
        <taxon>Bacteria</taxon>
        <taxon>Pseudomonadati</taxon>
        <taxon>Bacteroidota</taxon>
        <taxon>Cytophagia</taxon>
        <taxon>Cytophagales</taxon>
        <taxon>Cytophagaceae</taxon>
        <taxon>Spirosoma</taxon>
    </lineage>
</organism>
<evidence type="ECO:0000313" key="3">
    <source>
        <dbReference type="Proteomes" id="UP000238375"/>
    </source>
</evidence>
<dbReference type="InterPro" id="IPR029052">
    <property type="entry name" value="Metallo-depent_PP-like"/>
</dbReference>
<reference evidence="2 3" key="1">
    <citation type="submission" date="2018-03" db="EMBL/GenBank/DDBJ databases">
        <title>Genomic Encyclopedia of Archaeal and Bacterial Type Strains, Phase II (KMG-II): from individual species to whole genera.</title>
        <authorList>
            <person name="Goeker M."/>
        </authorList>
    </citation>
    <scope>NUCLEOTIDE SEQUENCE [LARGE SCALE GENOMIC DNA]</scope>
    <source>
        <strain evidence="2 3">DSM 28354</strain>
    </source>
</reference>
<accession>A0A2T0T2T1</accession>
<feature type="domain" description="Calcineurin-like phosphoesterase" evidence="1">
    <location>
        <begin position="42"/>
        <end position="260"/>
    </location>
</feature>